<dbReference type="AlphaFoldDB" id="A0A8J6LAX6"/>
<dbReference type="CDD" id="cd01647">
    <property type="entry name" value="RT_LTR"/>
    <property type="match status" value="1"/>
</dbReference>
<evidence type="ECO:0000259" key="8">
    <source>
        <dbReference type="Pfam" id="PF17921"/>
    </source>
</evidence>
<protein>
    <recommendedName>
        <fullName evidence="1">RNA-directed DNA polymerase</fullName>
        <ecNumber evidence="1">2.7.7.49</ecNumber>
    </recommendedName>
</protein>
<evidence type="ECO:0000256" key="3">
    <source>
        <dbReference type="ARBA" id="ARBA00022695"/>
    </source>
</evidence>
<dbReference type="InterPro" id="IPR041588">
    <property type="entry name" value="Integrase_H2C2"/>
</dbReference>
<organism evidence="9 10">
    <name type="scientific">Tenebrio molitor</name>
    <name type="common">Yellow mealworm beetle</name>
    <dbReference type="NCBI Taxonomy" id="7067"/>
    <lineage>
        <taxon>Eukaryota</taxon>
        <taxon>Metazoa</taxon>
        <taxon>Ecdysozoa</taxon>
        <taxon>Arthropoda</taxon>
        <taxon>Hexapoda</taxon>
        <taxon>Insecta</taxon>
        <taxon>Pterygota</taxon>
        <taxon>Neoptera</taxon>
        <taxon>Endopterygota</taxon>
        <taxon>Coleoptera</taxon>
        <taxon>Polyphaga</taxon>
        <taxon>Cucujiformia</taxon>
        <taxon>Tenebrionidae</taxon>
        <taxon>Tenebrio</taxon>
    </lineage>
</organism>
<keyword evidence="4" id="KW-0540">Nuclease</keyword>
<keyword evidence="10" id="KW-1185">Reference proteome</keyword>
<dbReference type="GO" id="GO:0004519">
    <property type="term" value="F:endonuclease activity"/>
    <property type="evidence" value="ECO:0007669"/>
    <property type="project" value="UniProtKB-KW"/>
</dbReference>
<evidence type="ECO:0000313" key="9">
    <source>
        <dbReference type="EMBL" id="KAH0814430.1"/>
    </source>
</evidence>
<dbReference type="PANTHER" id="PTHR37984">
    <property type="entry name" value="PROTEIN CBG26694"/>
    <property type="match status" value="1"/>
</dbReference>
<feature type="domain" description="Reverse transcriptase" evidence="7">
    <location>
        <begin position="290"/>
        <end position="424"/>
    </location>
</feature>
<evidence type="ECO:0000256" key="4">
    <source>
        <dbReference type="ARBA" id="ARBA00022722"/>
    </source>
</evidence>
<dbReference type="EC" id="2.7.7.49" evidence="1"/>
<evidence type="ECO:0000256" key="6">
    <source>
        <dbReference type="SAM" id="MobiDB-lite"/>
    </source>
</evidence>
<keyword evidence="2" id="KW-0808">Transferase</keyword>
<dbReference type="FunFam" id="1.10.340.70:FF:000001">
    <property type="entry name" value="Retrovirus-related Pol polyprotein from transposon gypsy-like Protein"/>
    <property type="match status" value="1"/>
</dbReference>
<accession>A0A8J6LAX6</accession>
<dbReference type="InterPro" id="IPR021109">
    <property type="entry name" value="Peptidase_aspartic_dom_sf"/>
</dbReference>
<dbReference type="GO" id="GO:0003964">
    <property type="term" value="F:RNA-directed DNA polymerase activity"/>
    <property type="evidence" value="ECO:0007669"/>
    <property type="project" value="UniProtKB-EC"/>
</dbReference>
<sequence length="967" mass="108360">MLHRASVPETGTLAVSHAHRSPEGDPHVIRSYAIVKNQFRARPEDPHPVHLPITIASMTATAFLDTAASSSVGSASLFHHLQASGHQVRVETVDATFAGGASKTLTAPTIHAEVVLCGRKIATFVSLSGNENGNTLLGAEFIEDAGLIPDLAGKKFFFRNAPNVNFPLIPKDGVGDDDRTICASTKRGTNGHGQLWATRSQETRHDSVARALEHFTWLPIPSNTCGPTPSRPLPNYEYFRFPRTRKSNTRLYQSERAACNELLGKCSDLFENSGPPTPFAEHMETGTRAPVSGIVEIDELIEMGIVKECDSLWAALVISTIDLQAGYWQVTVRKQDQDKTAFMPFGLRNAPDTFQRFMDRFRAGLSDLSLFAYLDDLVLFSATKQEHLVQLERIFQPIRHFKLRMKREKCFFGCPEVRYLGHRISARGIVPDPDKVQAIASMPPPANLKHAHTFLRTCSWFGRFIPNFANISKPLSDLLKKNAVWEWAPTQQETFETLKNRLITAPSCSKLICLSQSKGALGFREEQMSDPEVRQVIDDLTTANSEIAQPWTAKGYVINQGVLYHYPQEGDDEEAQLVVPVHERPRILKEFHAAPTAGHYGVARTLHKISSRYYSPGMRIYVMDYLKTCLECQRYKPSNVKPAGLLQPPAIGRGHKRNCIPLIHQPSTVAKRLARHFAFGRSRVLTPVLPDLSHITDKANAGSAFTPQYLPPSFPTHPHRTHPEFPVNGQWSGKPQQPAPLRGGMKDICTEFNIFNYFHDLRTTTPLNTPWNLFGNALLDHLPYPENIRELSGRHAAKPGKVTRLYCSSNLRWPLRMRRRGSAMQDVEPRCDKVKRIHRDGNVLGLPPKNLRTEGVEAINRGNQRQNGDFSRPFAGSVVSAWGESRGSDRVNLQGRRDDVVEFTRAVGDDSSKYHRPHRQAVHGLHYGRFQTERFCGSGSRRVLSVQVVPGLTGRCRIYPPASQEQW</sequence>
<dbReference type="PANTHER" id="PTHR37984:SF5">
    <property type="entry name" value="PROTEIN NYNRIN-LIKE"/>
    <property type="match status" value="1"/>
</dbReference>
<gene>
    <name evidence="9" type="ORF">GEV33_008363</name>
</gene>
<dbReference type="EMBL" id="JABDTM020024294">
    <property type="protein sequence ID" value="KAH0814430.1"/>
    <property type="molecule type" value="Genomic_DNA"/>
</dbReference>
<dbReference type="FunFam" id="3.30.70.270:FF:000003">
    <property type="entry name" value="Transposon Ty3-G Gag-Pol polyprotein"/>
    <property type="match status" value="1"/>
</dbReference>
<keyword evidence="3" id="KW-0548">Nucleotidyltransferase</keyword>
<reference evidence="9" key="1">
    <citation type="journal article" date="2020" name="J Insects Food Feed">
        <title>The yellow mealworm (Tenebrio molitor) genome: a resource for the emerging insects as food and feed industry.</title>
        <authorList>
            <person name="Eriksson T."/>
            <person name="Andere A."/>
            <person name="Kelstrup H."/>
            <person name="Emery V."/>
            <person name="Picard C."/>
        </authorList>
    </citation>
    <scope>NUCLEOTIDE SEQUENCE</scope>
    <source>
        <strain evidence="9">Stoneville</strain>
        <tissue evidence="9">Whole head</tissue>
    </source>
</reference>
<dbReference type="Gene3D" id="2.40.70.10">
    <property type="entry name" value="Acid Proteases"/>
    <property type="match status" value="1"/>
</dbReference>
<dbReference type="Gene3D" id="3.10.10.10">
    <property type="entry name" value="HIV Type 1 Reverse Transcriptase, subunit A, domain 1"/>
    <property type="match status" value="1"/>
</dbReference>
<keyword evidence="5" id="KW-0378">Hydrolase</keyword>
<dbReference type="Pfam" id="PF00078">
    <property type="entry name" value="RVT_1"/>
    <property type="match status" value="1"/>
</dbReference>
<dbReference type="InterPro" id="IPR043502">
    <property type="entry name" value="DNA/RNA_pol_sf"/>
</dbReference>
<dbReference type="Gene3D" id="1.10.340.70">
    <property type="match status" value="1"/>
</dbReference>
<dbReference type="Proteomes" id="UP000719412">
    <property type="component" value="Unassembled WGS sequence"/>
</dbReference>
<dbReference type="FunFam" id="3.30.70.270:FF:000020">
    <property type="entry name" value="Transposon Tf2-6 polyprotein-like Protein"/>
    <property type="match status" value="1"/>
</dbReference>
<evidence type="ECO:0000313" key="10">
    <source>
        <dbReference type="Proteomes" id="UP000719412"/>
    </source>
</evidence>
<dbReference type="Gene3D" id="3.30.70.270">
    <property type="match status" value="2"/>
</dbReference>
<evidence type="ECO:0000256" key="5">
    <source>
        <dbReference type="ARBA" id="ARBA00022759"/>
    </source>
</evidence>
<dbReference type="InterPro" id="IPR043128">
    <property type="entry name" value="Rev_trsase/Diguanyl_cyclase"/>
</dbReference>
<feature type="domain" description="Integrase zinc-binding" evidence="8">
    <location>
        <begin position="579"/>
        <end position="638"/>
    </location>
</feature>
<dbReference type="InterPro" id="IPR000477">
    <property type="entry name" value="RT_dom"/>
</dbReference>
<evidence type="ECO:0000256" key="1">
    <source>
        <dbReference type="ARBA" id="ARBA00012493"/>
    </source>
</evidence>
<feature type="region of interest" description="Disordered" evidence="6">
    <location>
        <begin position="1"/>
        <end position="26"/>
    </location>
</feature>
<evidence type="ECO:0000259" key="7">
    <source>
        <dbReference type="Pfam" id="PF00078"/>
    </source>
</evidence>
<name>A0A8J6LAX6_TENMO</name>
<keyword evidence="5" id="KW-0255">Endonuclease</keyword>
<feature type="region of interest" description="Disordered" evidence="6">
    <location>
        <begin position="716"/>
        <end position="739"/>
    </location>
</feature>
<comment type="caution">
    <text evidence="9">The sequence shown here is derived from an EMBL/GenBank/DDBJ whole genome shotgun (WGS) entry which is preliminary data.</text>
</comment>
<reference evidence="9" key="2">
    <citation type="submission" date="2021-08" db="EMBL/GenBank/DDBJ databases">
        <authorList>
            <person name="Eriksson T."/>
        </authorList>
    </citation>
    <scope>NUCLEOTIDE SEQUENCE</scope>
    <source>
        <strain evidence="9">Stoneville</strain>
        <tissue evidence="9">Whole head</tissue>
    </source>
</reference>
<dbReference type="InterPro" id="IPR050951">
    <property type="entry name" value="Retrovirus_Pol_polyprotein"/>
</dbReference>
<proteinExistence type="predicted"/>
<evidence type="ECO:0000256" key="2">
    <source>
        <dbReference type="ARBA" id="ARBA00022679"/>
    </source>
</evidence>
<dbReference type="Pfam" id="PF17921">
    <property type="entry name" value="Integrase_H2C2"/>
    <property type="match status" value="1"/>
</dbReference>
<dbReference type="SUPFAM" id="SSF56672">
    <property type="entry name" value="DNA/RNA polymerases"/>
    <property type="match status" value="1"/>
</dbReference>